<dbReference type="InterPro" id="IPR029058">
    <property type="entry name" value="AB_hydrolase_fold"/>
</dbReference>
<evidence type="ECO:0000313" key="7">
    <source>
        <dbReference type="EMBL" id="KAK0444389.1"/>
    </source>
</evidence>
<name>A0AA39JKY7_9AGAR</name>
<keyword evidence="2" id="KW-0645">Protease</keyword>
<keyword evidence="4" id="KW-0378">Hydrolase</keyword>
<dbReference type="Pfam" id="PF05577">
    <property type="entry name" value="Peptidase_S28"/>
    <property type="match status" value="2"/>
</dbReference>
<evidence type="ECO:0000256" key="2">
    <source>
        <dbReference type="ARBA" id="ARBA00022670"/>
    </source>
</evidence>
<dbReference type="GO" id="GO:0008239">
    <property type="term" value="F:dipeptidyl-peptidase activity"/>
    <property type="evidence" value="ECO:0007669"/>
    <property type="project" value="TreeGrafter"/>
</dbReference>
<gene>
    <name evidence="7" type="ORF">EV421DRAFT_1890567</name>
</gene>
<keyword evidence="8" id="KW-1185">Reference proteome</keyword>
<evidence type="ECO:0000313" key="8">
    <source>
        <dbReference type="Proteomes" id="UP001175226"/>
    </source>
</evidence>
<sequence>MAVLRLFELAFITSCFSLTSALLRNGRLRDNTMPMPVMPVIGVENTTSYAVTSLADELLPYDTVYYFDQLIDHNDPSLGTFQQRYWHTYEFYEPGGPIILMTPGEANAAPYTGYLTNRTINGLIAQQEHGSVIIIEHRFYGLSNPYPDLTVASLKYHTIQQAIDDLEYFAENVVLPMPNGDQVGPDKAPWILTGGSYSGALTSWTMVNKPNTFWAGYASSAVVEAIFDFWRYFEPIRQNMPQNCSADVAAVIAYVDDVFSGDNTTAINAIKDIFGLIRINLWDWQSLQPTSGAGAQFFEFCDALEVKNGENAPQAGWGLDHALSAWGTYFKDDYYPSTNAQRDCRDCLGTYNASQDFWTNTDIDNDSRSWMWIVCNEVGFYQDGPPLNATVTPIVTRLVNVETFYDQRQCQMYFPEAFPDPPFPDTSNINTLYGGWDVSLDRIFFATGIRDPWREATLSAQGLDVQSTDEMPIGLSDGFHCSDLSTTTGAVDATVGTVQTSALASMSTWLKEWK</sequence>
<feature type="chain" id="PRO_5041382341" evidence="6">
    <location>
        <begin position="22"/>
        <end position="514"/>
    </location>
</feature>
<protein>
    <submittedName>
        <fullName evidence="7">Serine carboxypeptidase S28-domain-containing protein</fullName>
    </submittedName>
</protein>
<evidence type="ECO:0000256" key="6">
    <source>
        <dbReference type="SAM" id="SignalP"/>
    </source>
</evidence>
<dbReference type="InterPro" id="IPR008758">
    <property type="entry name" value="Peptidase_S28"/>
</dbReference>
<dbReference type="Gene3D" id="3.40.50.1820">
    <property type="entry name" value="alpha/beta hydrolase"/>
    <property type="match status" value="2"/>
</dbReference>
<organism evidence="7 8">
    <name type="scientific">Armillaria borealis</name>
    <dbReference type="NCBI Taxonomy" id="47425"/>
    <lineage>
        <taxon>Eukaryota</taxon>
        <taxon>Fungi</taxon>
        <taxon>Dikarya</taxon>
        <taxon>Basidiomycota</taxon>
        <taxon>Agaricomycotina</taxon>
        <taxon>Agaricomycetes</taxon>
        <taxon>Agaricomycetidae</taxon>
        <taxon>Agaricales</taxon>
        <taxon>Marasmiineae</taxon>
        <taxon>Physalacriaceae</taxon>
        <taxon>Armillaria</taxon>
    </lineage>
</organism>
<keyword evidence="3 6" id="KW-0732">Signal</keyword>
<feature type="signal peptide" evidence="6">
    <location>
        <begin position="1"/>
        <end position="21"/>
    </location>
</feature>
<comment type="caution">
    <text evidence="7">The sequence shown here is derived from an EMBL/GenBank/DDBJ whole genome shotgun (WGS) entry which is preliminary data.</text>
</comment>
<reference evidence="7" key="1">
    <citation type="submission" date="2023-06" db="EMBL/GenBank/DDBJ databases">
        <authorList>
            <consortium name="Lawrence Berkeley National Laboratory"/>
            <person name="Ahrendt S."/>
            <person name="Sahu N."/>
            <person name="Indic B."/>
            <person name="Wong-Bajracharya J."/>
            <person name="Merenyi Z."/>
            <person name="Ke H.-M."/>
            <person name="Monk M."/>
            <person name="Kocsube S."/>
            <person name="Drula E."/>
            <person name="Lipzen A."/>
            <person name="Balint B."/>
            <person name="Henrissat B."/>
            <person name="Andreopoulos B."/>
            <person name="Martin F.M."/>
            <person name="Harder C.B."/>
            <person name="Rigling D."/>
            <person name="Ford K.L."/>
            <person name="Foster G.D."/>
            <person name="Pangilinan J."/>
            <person name="Papanicolaou A."/>
            <person name="Barry K."/>
            <person name="LaButti K."/>
            <person name="Viragh M."/>
            <person name="Koriabine M."/>
            <person name="Yan M."/>
            <person name="Riley R."/>
            <person name="Champramary S."/>
            <person name="Plett K.L."/>
            <person name="Tsai I.J."/>
            <person name="Slot J."/>
            <person name="Sipos G."/>
            <person name="Plett J."/>
            <person name="Nagy L.G."/>
            <person name="Grigoriev I.V."/>
        </authorList>
    </citation>
    <scope>NUCLEOTIDE SEQUENCE</scope>
    <source>
        <strain evidence="7">FPL87.14</strain>
    </source>
</reference>
<dbReference type="GO" id="GO:0006508">
    <property type="term" value="P:proteolysis"/>
    <property type="evidence" value="ECO:0007669"/>
    <property type="project" value="UniProtKB-KW"/>
</dbReference>
<comment type="similarity">
    <text evidence="1">Belongs to the peptidase S28 family.</text>
</comment>
<dbReference type="AlphaFoldDB" id="A0AA39JKY7"/>
<dbReference type="Proteomes" id="UP001175226">
    <property type="component" value="Unassembled WGS sequence"/>
</dbReference>
<evidence type="ECO:0000256" key="3">
    <source>
        <dbReference type="ARBA" id="ARBA00022729"/>
    </source>
</evidence>
<keyword evidence="5" id="KW-0325">Glycoprotein</keyword>
<dbReference type="GO" id="GO:0070008">
    <property type="term" value="F:serine-type exopeptidase activity"/>
    <property type="evidence" value="ECO:0007669"/>
    <property type="project" value="InterPro"/>
</dbReference>
<accession>A0AA39JKY7</accession>
<evidence type="ECO:0000256" key="5">
    <source>
        <dbReference type="ARBA" id="ARBA00023180"/>
    </source>
</evidence>
<evidence type="ECO:0000256" key="4">
    <source>
        <dbReference type="ARBA" id="ARBA00022801"/>
    </source>
</evidence>
<dbReference type="PANTHER" id="PTHR11010">
    <property type="entry name" value="PROTEASE S28 PRO-X CARBOXYPEPTIDASE-RELATED"/>
    <property type="match status" value="1"/>
</dbReference>
<proteinExistence type="inferred from homology"/>
<dbReference type="PANTHER" id="PTHR11010:SF23">
    <property type="entry name" value="SERINE PEPTIDASE"/>
    <property type="match status" value="1"/>
</dbReference>
<evidence type="ECO:0000256" key="1">
    <source>
        <dbReference type="ARBA" id="ARBA00011079"/>
    </source>
</evidence>
<dbReference type="EMBL" id="JAUEPT010000019">
    <property type="protein sequence ID" value="KAK0444389.1"/>
    <property type="molecule type" value="Genomic_DNA"/>
</dbReference>
<keyword evidence="7" id="KW-0121">Carboxypeptidase</keyword>
<dbReference type="GO" id="GO:0004180">
    <property type="term" value="F:carboxypeptidase activity"/>
    <property type="evidence" value="ECO:0007669"/>
    <property type="project" value="UniProtKB-KW"/>
</dbReference>
<dbReference type="SUPFAM" id="SSF53474">
    <property type="entry name" value="alpha/beta-Hydrolases"/>
    <property type="match status" value="1"/>
</dbReference>